<dbReference type="RefSeq" id="WP_126691295.1">
    <property type="nucleotide sequence ID" value="NZ_RXOF01000001.1"/>
</dbReference>
<evidence type="ECO:0000256" key="4">
    <source>
        <dbReference type="ARBA" id="ARBA00022475"/>
    </source>
</evidence>
<dbReference type="InterPro" id="IPR037682">
    <property type="entry name" value="TonB_C"/>
</dbReference>
<dbReference type="GO" id="GO:0015031">
    <property type="term" value="P:protein transport"/>
    <property type="evidence" value="ECO:0007669"/>
    <property type="project" value="UniProtKB-KW"/>
</dbReference>
<dbReference type="Gene3D" id="3.30.1150.10">
    <property type="match status" value="3"/>
</dbReference>
<keyword evidence="13" id="KW-1185">Reference proteome</keyword>
<evidence type="ECO:0000256" key="6">
    <source>
        <dbReference type="ARBA" id="ARBA00022692"/>
    </source>
</evidence>
<dbReference type="NCBIfam" id="TIGR01352">
    <property type="entry name" value="tonB_Cterm"/>
    <property type="match status" value="3"/>
</dbReference>
<keyword evidence="8" id="KW-1133">Transmembrane helix</keyword>
<dbReference type="GO" id="GO:0098797">
    <property type="term" value="C:plasma membrane protein complex"/>
    <property type="evidence" value="ECO:0007669"/>
    <property type="project" value="TreeGrafter"/>
</dbReference>
<dbReference type="EMBL" id="RXOF01000001">
    <property type="protein sequence ID" value="RTQ53368.1"/>
    <property type="molecule type" value="Genomic_DNA"/>
</dbReference>
<keyword evidence="4" id="KW-1003">Cell membrane</keyword>
<dbReference type="Proteomes" id="UP000282184">
    <property type="component" value="Unassembled WGS sequence"/>
</dbReference>
<organism evidence="12 13">
    <name type="scientific">Hymenobacter gummosus</name>
    <dbReference type="NCBI Taxonomy" id="1776032"/>
    <lineage>
        <taxon>Bacteria</taxon>
        <taxon>Pseudomonadati</taxon>
        <taxon>Bacteroidota</taxon>
        <taxon>Cytophagia</taxon>
        <taxon>Cytophagales</taxon>
        <taxon>Hymenobacteraceae</taxon>
        <taxon>Hymenobacter</taxon>
    </lineage>
</organism>
<evidence type="ECO:0000313" key="13">
    <source>
        <dbReference type="Proteomes" id="UP000282184"/>
    </source>
</evidence>
<proteinExistence type="inferred from homology"/>
<evidence type="ECO:0000313" key="12">
    <source>
        <dbReference type="EMBL" id="RTQ53368.1"/>
    </source>
</evidence>
<sequence length="355" mass="38400">MRLPLLLGGALLLSLPLAAQTTPAPARAEPIYTYVEQMPVPAGGLAIALQHIQNHLRYSAEAQRLGVQGKVFVKFVVDAAGKVQQPTVLKGLGAGCDEEALRLIRELADWTPGKQNGQTVSVYYTLPVAFTLPDNAAPVAAGAPSTADRVYTYAEQMPQPPGGIQGLIQYLGQTIRYPDEAVQQRLEGKVFVNFVVDSQGRIQDAKVTKGVHPLLDAEALRVISQLPAWTPGRQEGQPVNVSYTLPLTFELPAAPKYPHDVPAEYPGGMDAMRRDLRTALRKAHIKAEGRVFVQFVVDATGQVQEPKLLKSLGPDLDAGILRAVQTLRTWKPAQYQGRPVPVAFTIPVDFGPAGQ</sequence>
<keyword evidence="7" id="KW-0653">Protein transport</keyword>
<gene>
    <name evidence="12" type="ORF">EJV47_01100</name>
</gene>
<feature type="chain" id="PRO_5018621904" evidence="10">
    <location>
        <begin position="20"/>
        <end position="355"/>
    </location>
</feature>
<evidence type="ECO:0000256" key="1">
    <source>
        <dbReference type="ARBA" id="ARBA00004383"/>
    </source>
</evidence>
<dbReference type="PANTHER" id="PTHR33446:SF2">
    <property type="entry name" value="PROTEIN TONB"/>
    <property type="match status" value="1"/>
</dbReference>
<comment type="caution">
    <text evidence="12">The sequence shown here is derived from an EMBL/GenBank/DDBJ whole genome shotgun (WGS) entry which is preliminary data.</text>
</comment>
<dbReference type="Pfam" id="PF03544">
    <property type="entry name" value="TonB_C"/>
    <property type="match status" value="3"/>
</dbReference>
<dbReference type="PANTHER" id="PTHR33446">
    <property type="entry name" value="PROTEIN TONB-RELATED"/>
    <property type="match status" value="1"/>
</dbReference>
<feature type="signal peptide" evidence="10">
    <location>
        <begin position="1"/>
        <end position="19"/>
    </location>
</feature>
<keyword evidence="10" id="KW-0732">Signal</keyword>
<keyword evidence="9" id="KW-0472">Membrane</keyword>
<evidence type="ECO:0000256" key="5">
    <source>
        <dbReference type="ARBA" id="ARBA00022519"/>
    </source>
</evidence>
<reference evidence="12 13" key="1">
    <citation type="submission" date="2018-12" db="EMBL/GenBank/DDBJ databases">
        <title>Hymenobacter gummosus sp. nov., isolated from a spring.</title>
        <authorList>
            <person name="Nie L."/>
        </authorList>
    </citation>
    <scope>NUCLEOTIDE SEQUENCE [LARGE SCALE GENOMIC DNA]</scope>
    <source>
        <strain evidence="12 13">KCTC 52166</strain>
    </source>
</reference>
<evidence type="ECO:0000256" key="10">
    <source>
        <dbReference type="SAM" id="SignalP"/>
    </source>
</evidence>
<dbReference type="PROSITE" id="PS52015">
    <property type="entry name" value="TONB_CTD"/>
    <property type="match status" value="2"/>
</dbReference>
<evidence type="ECO:0000256" key="3">
    <source>
        <dbReference type="ARBA" id="ARBA00022448"/>
    </source>
</evidence>
<name>A0A3S0JKF6_9BACT</name>
<keyword evidence="5" id="KW-0997">Cell inner membrane</keyword>
<accession>A0A3S0JKF6</accession>
<comment type="subcellular location">
    <subcellularLocation>
        <location evidence="1">Cell inner membrane</location>
        <topology evidence="1">Single-pass membrane protein</topology>
        <orientation evidence="1">Periplasmic side</orientation>
    </subcellularLocation>
</comment>
<dbReference type="InterPro" id="IPR051045">
    <property type="entry name" value="TonB-dependent_transducer"/>
</dbReference>
<evidence type="ECO:0000256" key="7">
    <source>
        <dbReference type="ARBA" id="ARBA00022927"/>
    </source>
</evidence>
<dbReference type="SUPFAM" id="SSF74653">
    <property type="entry name" value="TolA/TonB C-terminal domain"/>
    <property type="match status" value="3"/>
</dbReference>
<comment type="similarity">
    <text evidence="2">Belongs to the TonB family.</text>
</comment>
<dbReference type="GO" id="GO:0055085">
    <property type="term" value="P:transmembrane transport"/>
    <property type="evidence" value="ECO:0007669"/>
    <property type="project" value="InterPro"/>
</dbReference>
<protein>
    <submittedName>
        <fullName evidence="12">Energy transducer TonB</fullName>
    </submittedName>
</protein>
<keyword evidence="6" id="KW-0812">Transmembrane</keyword>
<evidence type="ECO:0000256" key="9">
    <source>
        <dbReference type="ARBA" id="ARBA00023136"/>
    </source>
</evidence>
<feature type="domain" description="TonB C-terminal" evidence="11">
    <location>
        <begin position="43"/>
        <end position="139"/>
    </location>
</feature>
<dbReference type="OrthoDB" id="1039448at2"/>
<dbReference type="InterPro" id="IPR006260">
    <property type="entry name" value="TonB/TolA_C"/>
</dbReference>
<feature type="domain" description="TonB C-terminal" evidence="11">
    <location>
        <begin position="162"/>
        <end position="258"/>
    </location>
</feature>
<evidence type="ECO:0000256" key="2">
    <source>
        <dbReference type="ARBA" id="ARBA00006555"/>
    </source>
</evidence>
<keyword evidence="3" id="KW-0813">Transport</keyword>
<dbReference type="GO" id="GO:0031992">
    <property type="term" value="F:energy transducer activity"/>
    <property type="evidence" value="ECO:0007669"/>
    <property type="project" value="TreeGrafter"/>
</dbReference>
<evidence type="ECO:0000256" key="8">
    <source>
        <dbReference type="ARBA" id="ARBA00022989"/>
    </source>
</evidence>
<dbReference type="AlphaFoldDB" id="A0A3S0JKF6"/>
<evidence type="ECO:0000259" key="11">
    <source>
        <dbReference type="PROSITE" id="PS52015"/>
    </source>
</evidence>